<keyword evidence="2" id="KW-1185">Reference proteome</keyword>
<proteinExistence type="predicted"/>
<dbReference type="Proteomes" id="UP000611945">
    <property type="component" value="Unassembled WGS sequence"/>
</dbReference>
<dbReference type="RefSeq" id="WP_251836431.1">
    <property type="nucleotide sequence ID" value="NZ_JACSQG010000004.1"/>
</dbReference>
<evidence type="ECO:0000313" key="1">
    <source>
        <dbReference type="EMBL" id="MBD7977614.1"/>
    </source>
</evidence>
<organism evidence="1 2">
    <name type="scientific">Serpens gallinarum</name>
    <dbReference type="NCBI Taxonomy" id="2763075"/>
    <lineage>
        <taxon>Bacteria</taxon>
        <taxon>Pseudomonadati</taxon>
        <taxon>Pseudomonadota</taxon>
        <taxon>Gammaproteobacteria</taxon>
        <taxon>Pseudomonadales</taxon>
        <taxon>Pseudomonadaceae</taxon>
        <taxon>Pseudomonas</taxon>
    </lineage>
</organism>
<comment type="caution">
    <text evidence="1">The sequence shown here is derived from an EMBL/GenBank/DDBJ whole genome shotgun (WGS) entry which is preliminary data.</text>
</comment>
<gene>
    <name evidence="1" type="ORF">H9642_10475</name>
</gene>
<sequence length="139" mass="15673">MCNAAELDPSRRLAARQTVLNSSAALECTLYRPDDNDPDAEEEELGDARILFTGAFQTPEAWSEAERADFFGEEDPEQFVTADIECMESPASPRFFTVEPGDYVAVMENGVVVMYYLYDCQEDEQGLHGVLIRDEQELF</sequence>
<dbReference type="EMBL" id="JACSQG010000004">
    <property type="protein sequence ID" value="MBD7977614.1"/>
    <property type="molecule type" value="Genomic_DNA"/>
</dbReference>
<protein>
    <submittedName>
        <fullName evidence="1">Uncharacterized protein</fullName>
    </submittedName>
</protein>
<evidence type="ECO:0000313" key="2">
    <source>
        <dbReference type="Proteomes" id="UP000611945"/>
    </source>
</evidence>
<reference evidence="1 2" key="1">
    <citation type="submission" date="2020-08" db="EMBL/GenBank/DDBJ databases">
        <title>A Genomic Blueprint of the Chicken Gut Microbiome.</title>
        <authorList>
            <person name="Gilroy R."/>
            <person name="Ravi A."/>
            <person name="Getino M."/>
            <person name="Pursley I."/>
            <person name="Horton D.L."/>
            <person name="Alikhan N.-F."/>
            <person name="Baker D."/>
            <person name="Gharbi K."/>
            <person name="Hall N."/>
            <person name="Watson M."/>
            <person name="Adriaenssens E.M."/>
            <person name="Foster-Nyarko E."/>
            <person name="Jarju S."/>
            <person name="Secka A."/>
            <person name="Antonio M."/>
            <person name="Oren A."/>
            <person name="Chaudhuri R."/>
            <person name="La Ragione R.M."/>
            <person name="Hildebrand F."/>
            <person name="Pallen M.J."/>
        </authorList>
    </citation>
    <scope>NUCLEOTIDE SEQUENCE [LARGE SCALE GENOMIC DNA]</scope>
    <source>
        <strain evidence="1 2">Sa2CUA2</strain>
    </source>
</reference>
<accession>A0ABR8TPP8</accession>
<name>A0ABR8TPP8_9PSED</name>